<dbReference type="PANTHER" id="PTHR34387">
    <property type="entry name" value="SLR1258 PROTEIN"/>
    <property type="match status" value="1"/>
</dbReference>
<dbReference type="RefSeq" id="WP_377360349.1">
    <property type="nucleotide sequence ID" value="NZ_JBHTCM010000020.1"/>
</dbReference>
<dbReference type="Gene3D" id="3.30.70.2970">
    <property type="entry name" value="Protein of unknown function (DUF541), domain 2"/>
    <property type="match status" value="1"/>
</dbReference>
<dbReference type="InterPro" id="IPR016907">
    <property type="entry name" value="UCP029033"/>
</dbReference>
<proteinExistence type="predicted"/>
<dbReference type="EMBL" id="JBHTCM010000020">
    <property type="protein sequence ID" value="MFC7334803.1"/>
    <property type="molecule type" value="Genomic_DNA"/>
</dbReference>
<reference evidence="2" key="1">
    <citation type="journal article" date="2019" name="Int. J. Syst. Evol. Microbiol.">
        <title>The Global Catalogue of Microorganisms (GCM) 10K type strain sequencing project: providing services to taxonomists for standard genome sequencing and annotation.</title>
        <authorList>
            <consortium name="The Broad Institute Genomics Platform"/>
            <consortium name="The Broad Institute Genome Sequencing Center for Infectious Disease"/>
            <person name="Wu L."/>
            <person name="Ma J."/>
        </authorList>
    </citation>
    <scope>NUCLEOTIDE SEQUENCE [LARGE SCALE GENOMIC DNA]</scope>
    <source>
        <strain evidence="2">CGMCC 1.16275</strain>
    </source>
</reference>
<evidence type="ECO:0000313" key="1">
    <source>
        <dbReference type="EMBL" id="MFC7334803.1"/>
    </source>
</evidence>
<dbReference type="InterPro" id="IPR007497">
    <property type="entry name" value="SIMPL/DUF541"/>
</dbReference>
<dbReference type="PIRSF" id="PIRSF029033">
    <property type="entry name" value="UCP029033"/>
    <property type="match status" value="1"/>
</dbReference>
<dbReference type="Pfam" id="PF04402">
    <property type="entry name" value="SIMPL"/>
    <property type="match status" value="1"/>
</dbReference>
<protein>
    <submittedName>
        <fullName evidence="1">SIMPL domain-containing protein</fullName>
    </submittedName>
</protein>
<comment type="caution">
    <text evidence="1">The sequence shown here is derived from an EMBL/GenBank/DDBJ whole genome shotgun (WGS) entry which is preliminary data.</text>
</comment>
<gene>
    <name evidence="1" type="ORF">ACFQPS_16675</name>
</gene>
<accession>A0ABW2KXM7</accession>
<name>A0ABW2KXM7_9PROT</name>
<organism evidence="1 2">
    <name type="scientific">Rhodocista pekingensis</name>
    <dbReference type="NCBI Taxonomy" id="201185"/>
    <lineage>
        <taxon>Bacteria</taxon>
        <taxon>Pseudomonadati</taxon>
        <taxon>Pseudomonadota</taxon>
        <taxon>Alphaproteobacteria</taxon>
        <taxon>Rhodospirillales</taxon>
        <taxon>Azospirillaceae</taxon>
        <taxon>Rhodocista</taxon>
    </lineage>
</organism>
<dbReference type="Gene3D" id="3.30.110.170">
    <property type="entry name" value="Protein of unknown function (DUF541), domain 1"/>
    <property type="match status" value="1"/>
</dbReference>
<dbReference type="InterPro" id="IPR052022">
    <property type="entry name" value="26kDa_periplasmic_antigen"/>
</dbReference>
<sequence length="242" mass="25680">MRTPVLLAAALFLSLGIAAGGYLAGTQVARMRLADRVVSVKGLAEREVRADLAIWPLRFVATGNDLAEVQAKTARDEAAVMAFLERHAIPADAVVSRGLDVVDLLAQQYRQGPVDSRFIVTRTLTVRTADVDTVLKASQDMAGLLDQGVVLGGDTGGGNGPTFAFTRLNDIKADMIAEATKNARASAEQFAADSGARLGGIRRANQGVFQILASNDVPGTFEGREIDKTVRVVSTVDWSLVD</sequence>
<keyword evidence="2" id="KW-1185">Reference proteome</keyword>
<dbReference type="Proteomes" id="UP001596456">
    <property type="component" value="Unassembled WGS sequence"/>
</dbReference>
<dbReference type="PANTHER" id="PTHR34387:SF2">
    <property type="entry name" value="SLR1258 PROTEIN"/>
    <property type="match status" value="1"/>
</dbReference>
<evidence type="ECO:0000313" key="2">
    <source>
        <dbReference type="Proteomes" id="UP001596456"/>
    </source>
</evidence>